<keyword evidence="8" id="KW-1185">Reference proteome</keyword>
<dbReference type="Gene3D" id="1.20.1070.10">
    <property type="entry name" value="Rhodopsin 7-helix transmembrane proteins"/>
    <property type="match status" value="1"/>
</dbReference>
<evidence type="ECO:0000259" key="6">
    <source>
        <dbReference type="PROSITE" id="PS50262"/>
    </source>
</evidence>
<dbReference type="AlphaFoldDB" id="A0A183EM73"/>
<dbReference type="PANTHER" id="PTHR46641:SF14">
    <property type="entry name" value="G-PROTEIN COUPLED RECEPTORS FAMILY 1 PROFILE DOMAIN-CONTAINING PROTEIN"/>
    <property type="match status" value="1"/>
</dbReference>
<evidence type="ECO:0000256" key="2">
    <source>
        <dbReference type="ARBA" id="ARBA00022692"/>
    </source>
</evidence>
<dbReference type="GO" id="GO:0016020">
    <property type="term" value="C:membrane"/>
    <property type="evidence" value="ECO:0007669"/>
    <property type="project" value="UniProtKB-SubCell"/>
</dbReference>
<evidence type="ECO:0000256" key="1">
    <source>
        <dbReference type="ARBA" id="ARBA00004370"/>
    </source>
</evidence>
<reference evidence="7 8" key="2">
    <citation type="submission" date="2018-11" db="EMBL/GenBank/DDBJ databases">
        <authorList>
            <consortium name="Pathogen Informatics"/>
        </authorList>
    </citation>
    <scope>NUCLEOTIDE SEQUENCE [LARGE SCALE GENOMIC DNA]</scope>
</reference>
<dbReference type="PROSITE" id="PS50262">
    <property type="entry name" value="G_PROTEIN_RECEP_F1_2"/>
    <property type="match status" value="1"/>
</dbReference>
<dbReference type="SUPFAM" id="SSF81321">
    <property type="entry name" value="Family A G protein-coupled receptor-like"/>
    <property type="match status" value="1"/>
</dbReference>
<dbReference type="Proteomes" id="UP000271098">
    <property type="component" value="Unassembled WGS sequence"/>
</dbReference>
<evidence type="ECO:0000313" key="7">
    <source>
        <dbReference type="EMBL" id="VDN39403.1"/>
    </source>
</evidence>
<evidence type="ECO:0000313" key="8">
    <source>
        <dbReference type="Proteomes" id="UP000271098"/>
    </source>
</evidence>
<gene>
    <name evidence="7" type="ORF">GPUH_LOCUS22064</name>
</gene>
<dbReference type="InterPro" id="IPR019427">
    <property type="entry name" value="7TM_GPCR_serpentine_rcpt_Srw"/>
</dbReference>
<keyword evidence="4 5" id="KW-0472">Membrane</keyword>
<evidence type="ECO:0000256" key="3">
    <source>
        <dbReference type="ARBA" id="ARBA00022989"/>
    </source>
</evidence>
<proteinExistence type="predicted"/>
<dbReference type="EMBL" id="UYRT01094144">
    <property type="protein sequence ID" value="VDN39403.1"/>
    <property type="molecule type" value="Genomic_DNA"/>
</dbReference>
<sequence length="191" mass="21366">MIGYRIIGGLLFNSLCPYIILFVISARISLVLHAASKERQGLDASLRRANTRNVDSELVLVAVMTKFLISRSMPTALDLAEHIVSSREFLNSKTATLFVDISNLIVVFSSATNFFVYFGLSAAFRRSASYSLTKPCSRSSPFQERRRHFAVRRRAVNTNYLPRMVSLHYHMNRAAVVAADGHLPVSIEALI</sequence>
<dbReference type="WBParaSite" id="GPUH_0002209101-mRNA-1">
    <property type="protein sequence ID" value="GPUH_0002209101-mRNA-1"/>
    <property type="gene ID" value="GPUH_0002209101"/>
</dbReference>
<keyword evidence="3 5" id="KW-1133">Transmembrane helix</keyword>
<reference evidence="9" key="1">
    <citation type="submission" date="2016-06" db="UniProtKB">
        <authorList>
            <consortium name="WormBaseParasite"/>
        </authorList>
    </citation>
    <scope>IDENTIFICATION</scope>
</reference>
<dbReference type="GO" id="GO:0008528">
    <property type="term" value="F:G protein-coupled peptide receptor activity"/>
    <property type="evidence" value="ECO:0007669"/>
    <property type="project" value="InterPro"/>
</dbReference>
<feature type="domain" description="G-protein coupled receptors family 1 profile" evidence="6">
    <location>
        <begin position="1"/>
        <end position="117"/>
    </location>
</feature>
<feature type="transmembrane region" description="Helical" evidence="5">
    <location>
        <begin position="97"/>
        <end position="120"/>
    </location>
</feature>
<dbReference type="OrthoDB" id="10011262at2759"/>
<dbReference type="InterPro" id="IPR052954">
    <property type="entry name" value="GPCR-Ligand_Int"/>
</dbReference>
<dbReference type="PANTHER" id="PTHR46641">
    <property type="entry name" value="FMRFAMIDE RECEPTOR-RELATED"/>
    <property type="match status" value="1"/>
</dbReference>
<accession>A0A183EM73</accession>
<evidence type="ECO:0000256" key="5">
    <source>
        <dbReference type="SAM" id="Phobius"/>
    </source>
</evidence>
<dbReference type="InterPro" id="IPR017452">
    <property type="entry name" value="GPCR_Rhodpsn_7TM"/>
</dbReference>
<evidence type="ECO:0000313" key="9">
    <source>
        <dbReference type="WBParaSite" id="GPUH_0002209101-mRNA-1"/>
    </source>
</evidence>
<comment type="subcellular location">
    <subcellularLocation>
        <location evidence="1">Membrane</location>
    </subcellularLocation>
</comment>
<dbReference type="Pfam" id="PF10324">
    <property type="entry name" value="7TM_GPCR_Srw"/>
    <property type="match status" value="1"/>
</dbReference>
<protein>
    <submittedName>
        <fullName evidence="9">G_PROTEIN_RECEP_F1_2 domain-containing protein</fullName>
    </submittedName>
</protein>
<keyword evidence="2 5" id="KW-0812">Transmembrane</keyword>
<feature type="transmembrane region" description="Helical" evidence="5">
    <location>
        <begin position="6"/>
        <end position="35"/>
    </location>
</feature>
<organism evidence="9">
    <name type="scientific">Gongylonema pulchrum</name>
    <dbReference type="NCBI Taxonomy" id="637853"/>
    <lineage>
        <taxon>Eukaryota</taxon>
        <taxon>Metazoa</taxon>
        <taxon>Ecdysozoa</taxon>
        <taxon>Nematoda</taxon>
        <taxon>Chromadorea</taxon>
        <taxon>Rhabditida</taxon>
        <taxon>Spirurina</taxon>
        <taxon>Spiruromorpha</taxon>
        <taxon>Spiruroidea</taxon>
        <taxon>Gongylonematidae</taxon>
        <taxon>Gongylonema</taxon>
    </lineage>
</organism>
<name>A0A183EM73_9BILA</name>
<evidence type="ECO:0000256" key="4">
    <source>
        <dbReference type="ARBA" id="ARBA00023136"/>
    </source>
</evidence>